<name>A0ABT8Y4M3_9SPHN</name>
<gene>
    <name evidence="4" type="ORF">Q4F19_02645</name>
</gene>
<evidence type="ECO:0000259" key="3">
    <source>
        <dbReference type="Pfam" id="PF03968"/>
    </source>
</evidence>
<dbReference type="Proteomes" id="UP001169764">
    <property type="component" value="Unassembled WGS sequence"/>
</dbReference>
<feature type="signal peptide" evidence="2">
    <location>
        <begin position="1"/>
        <end position="19"/>
    </location>
</feature>
<dbReference type="Gene3D" id="2.60.450.10">
    <property type="entry name" value="Lipopolysaccharide (LPS) transport protein A like domain"/>
    <property type="match status" value="1"/>
</dbReference>
<evidence type="ECO:0000256" key="1">
    <source>
        <dbReference type="ARBA" id="ARBA00022729"/>
    </source>
</evidence>
<organism evidence="4 5">
    <name type="scientific">Sphingomonas natans</name>
    <dbReference type="NCBI Taxonomy" id="3063330"/>
    <lineage>
        <taxon>Bacteria</taxon>
        <taxon>Pseudomonadati</taxon>
        <taxon>Pseudomonadota</taxon>
        <taxon>Alphaproteobacteria</taxon>
        <taxon>Sphingomonadales</taxon>
        <taxon>Sphingomonadaceae</taxon>
        <taxon>Sphingomonas</taxon>
    </lineage>
</organism>
<proteinExistence type="predicted"/>
<dbReference type="PANTHER" id="PTHR36504">
    <property type="entry name" value="LIPOPOLYSACCHARIDE EXPORT SYSTEM PROTEIN LPTA"/>
    <property type="match status" value="1"/>
</dbReference>
<feature type="chain" id="PRO_5045605654" evidence="2">
    <location>
        <begin position="20"/>
        <end position="186"/>
    </location>
</feature>
<dbReference type="InterPro" id="IPR052037">
    <property type="entry name" value="LPS_export_LptA"/>
</dbReference>
<evidence type="ECO:0000256" key="2">
    <source>
        <dbReference type="SAM" id="SignalP"/>
    </source>
</evidence>
<sequence>MIRGLLLVASPLLATAAAAQGVSLLRGHDSNAPVDVTSDRIEVQDRADRAIFVGNVHTVQGDLTMDAARMTVAYAKGTGPNADPQIQRIDASGGVTVVSPSERAKGSFGIYDLNRRIITLIGGVSLVRAGNTVNGARLVIDLNSGRSTVDGSAVGGGVTGAKGGRVTGRFTVPQRTQAAPTPAPTK</sequence>
<dbReference type="PANTHER" id="PTHR36504:SF1">
    <property type="entry name" value="LIPOPOLYSACCHARIDE EXPORT SYSTEM PROTEIN LPTA"/>
    <property type="match status" value="1"/>
</dbReference>
<keyword evidence="5" id="KW-1185">Reference proteome</keyword>
<evidence type="ECO:0000313" key="4">
    <source>
        <dbReference type="EMBL" id="MDO6413270.1"/>
    </source>
</evidence>
<dbReference type="Pfam" id="PF03968">
    <property type="entry name" value="LptD_N"/>
    <property type="match status" value="1"/>
</dbReference>
<accession>A0ABT8Y4M3</accession>
<reference evidence="4" key="1">
    <citation type="submission" date="2023-07" db="EMBL/GenBank/DDBJ databases">
        <authorList>
            <person name="Kim M."/>
        </authorList>
    </citation>
    <scope>NUCLEOTIDE SEQUENCE</scope>
    <source>
        <strain evidence="4">BIUV-7</strain>
    </source>
</reference>
<dbReference type="EMBL" id="JAUOTP010000001">
    <property type="protein sequence ID" value="MDO6413270.1"/>
    <property type="molecule type" value="Genomic_DNA"/>
</dbReference>
<dbReference type="RefSeq" id="WP_303539582.1">
    <property type="nucleotide sequence ID" value="NZ_JAUOTP010000001.1"/>
</dbReference>
<evidence type="ECO:0000313" key="5">
    <source>
        <dbReference type="Proteomes" id="UP001169764"/>
    </source>
</evidence>
<protein>
    <submittedName>
        <fullName evidence="4">LptA/OstA family protein</fullName>
    </submittedName>
</protein>
<dbReference type="InterPro" id="IPR005653">
    <property type="entry name" value="OstA-like_N"/>
</dbReference>
<feature type="domain" description="Organic solvent tolerance-like N-terminal" evidence="3">
    <location>
        <begin position="36"/>
        <end position="145"/>
    </location>
</feature>
<keyword evidence="1 2" id="KW-0732">Signal</keyword>
<comment type="caution">
    <text evidence="4">The sequence shown here is derived from an EMBL/GenBank/DDBJ whole genome shotgun (WGS) entry which is preliminary data.</text>
</comment>